<evidence type="ECO:0000256" key="1">
    <source>
        <dbReference type="ARBA" id="ARBA00022723"/>
    </source>
</evidence>
<organism evidence="5 6">
    <name type="scientific">Merismopedia glauca CCAP 1448/3</name>
    <dbReference type="NCBI Taxonomy" id="1296344"/>
    <lineage>
        <taxon>Bacteria</taxon>
        <taxon>Bacillati</taxon>
        <taxon>Cyanobacteriota</taxon>
        <taxon>Cyanophyceae</taxon>
        <taxon>Synechococcales</taxon>
        <taxon>Merismopediaceae</taxon>
        <taxon>Merismopedia</taxon>
    </lineage>
</organism>
<dbReference type="NCBIfam" id="TIGR00010">
    <property type="entry name" value="YchF/TatD family DNA exonuclease"/>
    <property type="match status" value="1"/>
</dbReference>
<dbReference type="CDD" id="cd01310">
    <property type="entry name" value="TatD_DNAse"/>
    <property type="match status" value="1"/>
</dbReference>
<dbReference type="GO" id="GO:0046872">
    <property type="term" value="F:metal ion binding"/>
    <property type="evidence" value="ECO:0007669"/>
    <property type="project" value="UniProtKB-KW"/>
</dbReference>
<dbReference type="PROSITE" id="PS01137">
    <property type="entry name" value="TATD_1"/>
    <property type="match status" value="1"/>
</dbReference>
<dbReference type="GO" id="GO:0051500">
    <property type="term" value="F:D-tyrosyl-tRNA(Tyr) deacylase activity"/>
    <property type="evidence" value="ECO:0007669"/>
    <property type="project" value="RHEA"/>
</dbReference>
<comment type="cofactor">
    <cofactor evidence="3">
        <name>a divalent metal cation</name>
        <dbReference type="ChEBI" id="CHEBI:60240"/>
    </cofactor>
    <text evidence="3">Binds 2 divalent metal cations per subunit.</text>
</comment>
<evidence type="ECO:0000313" key="5">
    <source>
        <dbReference type="EMBL" id="PSB05176.1"/>
    </source>
</evidence>
<keyword evidence="6" id="KW-1185">Reference proteome</keyword>
<dbReference type="FunFam" id="3.20.20.140:FF:000005">
    <property type="entry name" value="TatD family hydrolase"/>
    <property type="match status" value="1"/>
</dbReference>
<dbReference type="EC" id="3.1.1.96" evidence="3"/>
<keyword evidence="2 3" id="KW-0378">Hydrolase</keyword>
<dbReference type="GO" id="GO:0019478">
    <property type="term" value="P:D-amino acid catabolic process"/>
    <property type="evidence" value="ECO:0007669"/>
    <property type="project" value="UniProtKB-UniRule"/>
</dbReference>
<dbReference type="InterPro" id="IPR032466">
    <property type="entry name" value="Metal_Hydrolase"/>
</dbReference>
<dbReference type="InterPro" id="IPR015991">
    <property type="entry name" value="TatD/YcfH-like"/>
</dbReference>
<gene>
    <name evidence="3" type="primary">dtd3</name>
    <name evidence="5" type="ORF">C7B64_00585</name>
</gene>
<comment type="catalytic activity">
    <reaction evidence="3">
        <text>D-tyrosyl-tRNA(Tyr) + H2O = D-tyrosine + tRNA(Tyr)</text>
        <dbReference type="Rhea" id="RHEA:25347"/>
        <dbReference type="Rhea" id="RHEA-COMP:9707"/>
        <dbReference type="Rhea" id="RHEA-COMP:9872"/>
        <dbReference type="ChEBI" id="CHEBI:15377"/>
        <dbReference type="ChEBI" id="CHEBI:58570"/>
        <dbReference type="ChEBI" id="CHEBI:78442"/>
        <dbReference type="ChEBI" id="CHEBI:78723"/>
    </reaction>
</comment>
<feature type="binding site" evidence="3 4">
    <location>
        <position position="207"/>
    </location>
    <ligand>
        <name>a divalent metal cation</name>
        <dbReference type="ChEBI" id="CHEBI:60240"/>
        <label>1</label>
    </ligand>
</feature>
<dbReference type="PANTHER" id="PTHR46124">
    <property type="entry name" value="D-AMINOACYL-TRNA DEACYLASE"/>
    <property type="match status" value="1"/>
</dbReference>
<proteinExistence type="inferred from homology"/>
<dbReference type="Pfam" id="PF01026">
    <property type="entry name" value="TatD_DNase"/>
    <property type="match status" value="1"/>
</dbReference>
<dbReference type="OrthoDB" id="9810005at2"/>
<feature type="binding site" evidence="3 4">
    <location>
        <position position="157"/>
    </location>
    <ligand>
        <name>a divalent metal cation</name>
        <dbReference type="ChEBI" id="CHEBI:60240"/>
        <label>2</label>
    </ligand>
</feature>
<evidence type="ECO:0000256" key="3">
    <source>
        <dbReference type="HAMAP-Rule" id="MF_02048"/>
    </source>
</evidence>
<reference evidence="5 6" key="1">
    <citation type="submission" date="2018-02" db="EMBL/GenBank/DDBJ databases">
        <authorList>
            <person name="Cohen D.B."/>
            <person name="Kent A.D."/>
        </authorList>
    </citation>
    <scope>NUCLEOTIDE SEQUENCE [LARGE SCALE GENOMIC DNA]</scope>
    <source>
        <strain evidence="5 6">CCAP 1448/3</strain>
    </source>
</reference>
<evidence type="ECO:0000256" key="4">
    <source>
        <dbReference type="PIRSR" id="PIRSR005902-1"/>
    </source>
</evidence>
<comment type="catalytic activity">
    <reaction evidence="3">
        <text>a D-aminoacyl-tRNA + H2O = a tRNA + a D-alpha-amino acid + H(+)</text>
        <dbReference type="Rhea" id="RHEA:13953"/>
        <dbReference type="Rhea" id="RHEA-COMP:10123"/>
        <dbReference type="Rhea" id="RHEA-COMP:10124"/>
        <dbReference type="ChEBI" id="CHEBI:15377"/>
        <dbReference type="ChEBI" id="CHEBI:15378"/>
        <dbReference type="ChEBI" id="CHEBI:59871"/>
        <dbReference type="ChEBI" id="CHEBI:78442"/>
        <dbReference type="ChEBI" id="CHEBI:79333"/>
        <dbReference type="EC" id="3.1.1.96"/>
    </reaction>
</comment>
<dbReference type="InterPro" id="IPR001130">
    <property type="entry name" value="TatD-like"/>
</dbReference>
<evidence type="ECO:0000256" key="2">
    <source>
        <dbReference type="ARBA" id="ARBA00022801"/>
    </source>
</evidence>
<feature type="binding site" evidence="3 4">
    <location>
        <position position="131"/>
    </location>
    <ligand>
        <name>a divalent metal cation</name>
        <dbReference type="ChEBI" id="CHEBI:60240"/>
        <label>2</label>
    </ligand>
</feature>
<dbReference type="EMBL" id="PVWJ01000002">
    <property type="protein sequence ID" value="PSB05176.1"/>
    <property type="molecule type" value="Genomic_DNA"/>
</dbReference>
<name>A0A2T1CA86_9CYAN</name>
<feature type="binding site" evidence="3 4">
    <location>
        <position position="9"/>
    </location>
    <ligand>
        <name>a divalent metal cation</name>
        <dbReference type="ChEBI" id="CHEBI:60240"/>
        <label>1</label>
    </ligand>
</feature>
<accession>A0A2T1CA86</accession>
<dbReference type="InterPro" id="IPR018228">
    <property type="entry name" value="DNase_TatD-rel_CS"/>
</dbReference>
<protein>
    <recommendedName>
        <fullName evidence="3">D-aminoacyl-tRNA deacylase</fullName>
        <ecNumber evidence="3">3.1.1.96</ecNumber>
    </recommendedName>
</protein>
<dbReference type="AlphaFoldDB" id="A0A2T1CA86"/>
<comment type="similarity">
    <text evidence="3">Belongs to the metallo-dependent hydrolases superfamily. TatD-type hydrolase family. DTD3 subfamily.</text>
</comment>
<dbReference type="SUPFAM" id="SSF51556">
    <property type="entry name" value="Metallo-dependent hydrolases"/>
    <property type="match status" value="1"/>
</dbReference>
<comment type="function">
    <text evidence="3">Catalyzes the hydrolysis of D-tyrosyl-tRNA(Tyr).</text>
</comment>
<dbReference type="Gene3D" id="3.20.20.140">
    <property type="entry name" value="Metal-dependent hydrolases"/>
    <property type="match status" value="1"/>
</dbReference>
<dbReference type="PANTHER" id="PTHR46124:SF2">
    <property type="entry name" value="D-AMINOACYL-TRNA DEACYLASE"/>
    <property type="match status" value="1"/>
</dbReference>
<dbReference type="GO" id="GO:0004536">
    <property type="term" value="F:DNA nuclease activity"/>
    <property type="evidence" value="ECO:0007669"/>
    <property type="project" value="InterPro"/>
</dbReference>
<dbReference type="PIRSF" id="PIRSF005902">
    <property type="entry name" value="DNase_TatD"/>
    <property type="match status" value="1"/>
</dbReference>
<evidence type="ECO:0000313" key="6">
    <source>
        <dbReference type="Proteomes" id="UP000238762"/>
    </source>
</evidence>
<feature type="binding site" evidence="3 4">
    <location>
        <position position="11"/>
    </location>
    <ligand>
        <name>a divalent metal cation</name>
        <dbReference type="ChEBI" id="CHEBI:60240"/>
        <label>1</label>
    </ligand>
</feature>
<keyword evidence="1 3" id="KW-0479">Metal-binding</keyword>
<sequence length="274" mass="30861">MTIQLIDTHVHLNFDVFSSELEEVRSRWQAAGVTQVVHSCVEPGEFSSLQAIADRFPEVSLSIGLHPLDAHKWNQTTAEEIWQGASSDSRVVAIGEMGLDFYKADNIQHQQEVFLTQLEIACQLDLPVIIHCRDAASALRQACQSLSSKYHLKGVMHCWSGTPEETRWFLDLGFYLSFSGIVTFKNAHQVQESALVVPSDRLLVETDCPFLAPLPYRGKRNEPAYVYYVAQHLAELRKTPLPKLARETTENARQLFALSLPENATKELVKTLPD</sequence>
<feature type="binding site" evidence="3 4">
    <location>
        <position position="96"/>
    </location>
    <ligand>
        <name>a divalent metal cation</name>
        <dbReference type="ChEBI" id="CHEBI:60240"/>
        <label>1</label>
    </ligand>
</feature>
<dbReference type="HAMAP" id="MF_02048">
    <property type="entry name" value="Deacylase_DTD3"/>
    <property type="match status" value="1"/>
</dbReference>
<dbReference type="Proteomes" id="UP000238762">
    <property type="component" value="Unassembled WGS sequence"/>
</dbReference>
<dbReference type="PROSITE" id="PS01091">
    <property type="entry name" value="TATD_3"/>
    <property type="match status" value="1"/>
</dbReference>
<reference evidence="5 6" key="2">
    <citation type="submission" date="2018-03" db="EMBL/GenBank/DDBJ databases">
        <title>The ancient ancestry and fast evolution of plastids.</title>
        <authorList>
            <person name="Moore K.R."/>
            <person name="Magnabosco C."/>
            <person name="Momper L."/>
            <person name="Gold D.A."/>
            <person name="Bosak T."/>
            <person name="Fournier G.P."/>
        </authorList>
    </citation>
    <scope>NUCLEOTIDE SEQUENCE [LARGE SCALE GENOMIC DNA]</scope>
    <source>
        <strain evidence="5 6">CCAP 1448/3</strain>
    </source>
</reference>
<feature type="binding site" evidence="3">
    <location>
        <position position="96"/>
    </location>
    <ligand>
        <name>a divalent metal cation</name>
        <dbReference type="ChEBI" id="CHEBI:60240"/>
        <label>2</label>
    </ligand>
</feature>
<dbReference type="InterPro" id="IPR033665">
    <property type="entry name" value="Deacylase_DTD3"/>
</dbReference>
<comment type="caution">
    <text evidence="5">The sequence shown here is derived from an EMBL/GenBank/DDBJ whole genome shotgun (WGS) entry which is preliminary data.</text>
</comment>
<dbReference type="GO" id="GO:0005829">
    <property type="term" value="C:cytosol"/>
    <property type="evidence" value="ECO:0007669"/>
    <property type="project" value="TreeGrafter"/>
</dbReference>